<comment type="caution">
    <text evidence="3">The sequence shown here is derived from an EMBL/GenBank/DDBJ whole genome shotgun (WGS) entry which is preliminary data.</text>
</comment>
<evidence type="ECO:0000313" key="4">
    <source>
        <dbReference type="Proteomes" id="UP001491310"/>
    </source>
</evidence>
<dbReference type="Proteomes" id="UP001491310">
    <property type="component" value="Unassembled WGS sequence"/>
</dbReference>
<protein>
    <recommendedName>
        <fullName evidence="2">Beta-lactamase-related domain-containing protein</fullName>
    </recommendedName>
</protein>
<feature type="signal peptide" evidence="1">
    <location>
        <begin position="1"/>
        <end position="26"/>
    </location>
</feature>
<organism evidence="3 4">
    <name type="scientific">Coccomyxa subellipsoidea</name>
    <dbReference type="NCBI Taxonomy" id="248742"/>
    <lineage>
        <taxon>Eukaryota</taxon>
        <taxon>Viridiplantae</taxon>
        <taxon>Chlorophyta</taxon>
        <taxon>core chlorophytes</taxon>
        <taxon>Trebouxiophyceae</taxon>
        <taxon>Trebouxiophyceae incertae sedis</taxon>
        <taxon>Coccomyxaceae</taxon>
        <taxon>Coccomyxa</taxon>
    </lineage>
</organism>
<evidence type="ECO:0000259" key="2">
    <source>
        <dbReference type="Pfam" id="PF00144"/>
    </source>
</evidence>
<dbReference type="PANTHER" id="PTHR46825">
    <property type="entry name" value="D-ALANYL-D-ALANINE-CARBOXYPEPTIDASE/ENDOPEPTIDASE AMPH"/>
    <property type="match status" value="1"/>
</dbReference>
<keyword evidence="1" id="KW-0732">Signal</keyword>
<dbReference type="InterPro" id="IPR001466">
    <property type="entry name" value="Beta-lactam-related"/>
</dbReference>
<name>A0ABR2YL03_9CHLO</name>
<feature type="domain" description="Beta-lactamase-related" evidence="2">
    <location>
        <begin position="50"/>
        <end position="431"/>
    </location>
</feature>
<reference evidence="3 4" key="1">
    <citation type="journal article" date="2024" name="Nat. Commun.">
        <title>Phylogenomics reveals the evolutionary origins of lichenization in chlorophyte algae.</title>
        <authorList>
            <person name="Puginier C."/>
            <person name="Libourel C."/>
            <person name="Otte J."/>
            <person name="Skaloud P."/>
            <person name="Haon M."/>
            <person name="Grisel S."/>
            <person name="Petersen M."/>
            <person name="Berrin J.G."/>
            <person name="Delaux P.M."/>
            <person name="Dal Grande F."/>
            <person name="Keller J."/>
        </authorList>
    </citation>
    <scope>NUCLEOTIDE SEQUENCE [LARGE SCALE GENOMIC DNA]</scope>
    <source>
        <strain evidence="3 4">SAG 216-7</strain>
    </source>
</reference>
<dbReference type="Gene3D" id="3.40.710.10">
    <property type="entry name" value="DD-peptidase/beta-lactamase superfamily"/>
    <property type="match status" value="1"/>
</dbReference>
<dbReference type="EMBL" id="JALJOT010000009">
    <property type="protein sequence ID" value="KAK9907443.1"/>
    <property type="molecule type" value="Genomic_DNA"/>
</dbReference>
<evidence type="ECO:0000256" key="1">
    <source>
        <dbReference type="SAM" id="SignalP"/>
    </source>
</evidence>
<dbReference type="Pfam" id="PF00144">
    <property type="entry name" value="Beta-lactamase"/>
    <property type="match status" value="1"/>
</dbReference>
<gene>
    <name evidence="3" type="ORF">WJX75_003884</name>
</gene>
<accession>A0ABR2YL03</accession>
<proteinExistence type="predicted"/>
<keyword evidence="4" id="KW-1185">Reference proteome</keyword>
<dbReference type="PANTHER" id="PTHR46825:SF9">
    <property type="entry name" value="BETA-LACTAMASE-RELATED DOMAIN-CONTAINING PROTEIN"/>
    <property type="match status" value="1"/>
</dbReference>
<dbReference type="SUPFAM" id="SSF56601">
    <property type="entry name" value="beta-lactamase/transpeptidase-like"/>
    <property type="match status" value="1"/>
</dbReference>
<sequence>MKTRDPSALVLTGLFLTSLLVQCTRADTQSVPGSTENDIATNATNNFLGHLADSRVIGGVAIVQKDGKLAFAQGFGSASEELDVKLQDDCTFPIGSNTKFFTAVAIYQLQEKGLLNVTDVVNSYVEPADFGLALPWCPKIHDKEQLGCQEPTIKQLLQMSSGLLPVDNLGCGTPNSTWSDADWFWQYRSFDWDLKWGEAMGYTGNWLSGNATHTDLLKFQKLFDQPLLHAPGSQYCYVNSNFQLAGYIVEKVTNMSFGSYLVENIIKPANLSNTYYWTGALGWEPEGLHRRAVSVPAYRTTFEGGSGPAAYKKINRYPWFPGQSSTAAQAAGSMSSNAHDLLRFYNVIVTQPDVIGLSKDTVANLTEPLQPIPGLDASFAQGIAVSDGPGKAKRLAYTGEIWGFAAQITMWVNPSDPSKSDAVVFFSNLSPAIPFGADGSCSVVSPQDGSRIDLDSRACGNENGAGMTDILTDQLAKIWGITGNFGSI</sequence>
<evidence type="ECO:0000313" key="3">
    <source>
        <dbReference type="EMBL" id="KAK9907443.1"/>
    </source>
</evidence>
<dbReference type="InterPro" id="IPR012338">
    <property type="entry name" value="Beta-lactam/transpept-like"/>
</dbReference>
<dbReference type="InterPro" id="IPR050491">
    <property type="entry name" value="AmpC-like"/>
</dbReference>
<feature type="chain" id="PRO_5047443677" description="Beta-lactamase-related domain-containing protein" evidence="1">
    <location>
        <begin position="27"/>
        <end position="488"/>
    </location>
</feature>